<evidence type="ECO:0000313" key="8">
    <source>
        <dbReference type="EMBL" id="QDU92933.1"/>
    </source>
</evidence>
<evidence type="ECO:0000256" key="2">
    <source>
        <dbReference type="ARBA" id="ARBA00022475"/>
    </source>
</evidence>
<gene>
    <name evidence="8" type="ORF">Pla8534_07060</name>
</gene>
<feature type="transmembrane region" description="Helical" evidence="6">
    <location>
        <begin position="103"/>
        <end position="123"/>
    </location>
</feature>
<dbReference type="InterPro" id="IPR018076">
    <property type="entry name" value="T2SS_GspF_dom"/>
</dbReference>
<evidence type="ECO:0000256" key="4">
    <source>
        <dbReference type="ARBA" id="ARBA00022989"/>
    </source>
</evidence>
<comment type="subcellular location">
    <subcellularLocation>
        <location evidence="1">Cell membrane</location>
        <topology evidence="1">Multi-pass membrane protein</topology>
    </subcellularLocation>
</comment>
<accession>A0A518DM81</accession>
<evidence type="ECO:0000256" key="5">
    <source>
        <dbReference type="ARBA" id="ARBA00023136"/>
    </source>
</evidence>
<name>A0A518DM81_9BACT</name>
<dbReference type="AlphaFoldDB" id="A0A518DM81"/>
<feature type="transmembrane region" description="Helical" evidence="6">
    <location>
        <begin position="280"/>
        <end position="302"/>
    </location>
</feature>
<dbReference type="EMBL" id="CP036433">
    <property type="protein sequence ID" value="QDU92933.1"/>
    <property type="molecule type" value="Genomic_DNA"/>
</dbReference>
<feature type="transmembrane region" description="Helical" evidence="6">
    <location>
        <begin position="129"/>
        <end position="150"/>
    </location>
</feature>
<keyword evidence="2" id="KW-1003">Cell membrane</keyword>
<dbReference type="PANTHER" id="PTHR35007:SF2">
    <property type="entry name" value="PILUS ASSEMBLE PROTEIN"/>
    <property type="match status" value="1"/>
</dbReference>
<evidence type="ECO:0000256" key="3">
    <source>
        <dbReference type="ARBA" id="ARBA00022692"/>
    </source>
</evidence>
<feature type="transmembrane region" description="Helical" evidence="6">
    <location>
        <begin position="6"/>
        <end position="26"/>
    </location>
</feature>
<evidence type="ECO:0000256" key="1">
    <source>
        <dbReference type="ARBA" id="ARBA00004651"/>
    </source>
</evidence>
<dbReference type="Pfam" id="PF00482">
    <property type="entry name" value="T2SSF"/>
    <property type="match status" value="1"/>
</dbReference>
<dbReference type="KEGG" id="lcre:Pla8534_07060"/>
<feature type="domain" description="Type II secretion system protein GspF" evidence="7">
    <location>
        <begin position="169"/>
        <end position="297"/>
    </location>
</feature>
<keyword evidence="3 6" id="KW-0812">Transmembrane</keyword>
<keyword evidence="9" id="KW-1185">Reference proteome</keyword>
<dbReference type="RefSeq" id="WP_145049303.1">
    <property type="nucleotide sequence ID" value="NZ_CP036433.1"/>
</dbReference>
<proteinExistence type="predicted"/>
<reference evidence="8 9" key="1">
    <citation type="submission" date="2019-02" db="EMBL/GenBank/DDBJ databases">
        <title>Deep-cultivation of Planctomycetes and their phenomic and genomic characterization uncovers novel biology.</title>
        <authorList>
            <person name="Wiegand S."/>
            <person name="Jogler M."/>
            <person name="Boedeker C."/>
            <person name="Pinto D."/>
            <person name="Vollmers J."/>
            <person name="Rivas-Marin E."/>
            <person name="Kohn T."/>
            <person name="Peeters S.H."/>
            <person name="Heuer A."/>
            <person name="Rast P."/>
            <person name="Oberbeckmann S."/>
            <person name="Bunk B."/>
            <person name="Jeske O."/>
            <person name="Meyerdierks A."/>
            <person name="Storesund J.E."/>
            <person name="Kallscheuer N."/>
            <person name="Luecker S."/>
            <person name="Lage O.M."/>
            <person name="Pohl T."/>
            <person name="Merkel B.J."/>
            <person name="Hornburger P."/>
            <person name="Mueller R.-W."/>
            <person name="Bruemmer F."/>
            <person name="Labrenz M."/>
            <person name="Spormann A.M."/>
            <person name="Op den Camp H."/>
            <person name="Overmann J."/>
            <person name="Amann R."/>
            <person name="Jetten M.S.M."/>
            <person name="Mascher T."/>
            <person name="Medema M.H."/>
            <person name="Devos D.P."/>
            <person name="Kaster A.-K."/>
            <person name="Ovreas L."/>
            <person name="Rohde M."/>
            <person name="Galperin M.Y."/>
            <person name="Jogler C."/>
        </authorList>
    </citation>
    <scope>NUCLEOTIDE SEQUENCE [LARGE SCALE GENOMIC DNA]</scope>
    <source>
        <strain evidence="8 9">Pla85_3_4</strain>
    </source>
</reference>
<organism evidence="8 9">
    <name type="scientific">Lignipirellula cremea</name>
    <dbReference type="NCBI Taxonomy" id="2528010"/>
    <lineage>
        <taxon>Bacteria</taxon>
        <taxon>Pseudomonadati</taxon>
        <taxon>Planctomycetota</taxon>
        <taxon>Planctomycetia</taxon>
        <taxon>Pirellulales</taxon>
        <taxon>Pirellulaceae</taxon>
        <taxon>Lignipirellula</taxon>
    </lineage>
</organism>
<dbReference type="Proteomes" id="UP000317648">
    <property type="component" value="Chromosome"/>
</dbReference>
<evidence type="ECO:0000259" key="7">
    <source>
        <dbReference type="Pfam" id="PF00482"/>
    </source>
</evidence>
<dbReference type="OrthoDB" id="9810662at2"/>
<dbReference type="PANTHER" id="PTHR35007">
    <property type="entry name" value="INTEGRAL MEMBRANE PROTEIN-RELATED"/>
    <property type="match status" value="1"/>
</dbReference>
<dbReference type="GO" id="GO:0005886">
    <property type="term" value="C:plasma membrane"/>
    <property type="evidence" value="ECO:0007669"/>
    <property type="project" value="UniProtKB-SubCell"/>
</dbReference>
<sequence length="310" mass="33993">MIEFDFTIAAIFVGVATAVYAALAAMHRYPMRVRMRLDEFRQQSGAGQAALNPPVGGSDETGEPIGPGFFDWLLPEADSERWQVQGLLQNAGIYSSEGIGRFFAAKLCLMTAAVLGCLTIGALQLVDFYFVMLACMATGCLGFLAPRLWLQWTIRKRHLRIRRSLPDLLDLLVVCMESGLSIQGALQRITQQLSIAHSDLGREMEGVNRDISLGATVDQALLRFAERSGSEEIKGLSLLLSESRKYGTRLAESLRIHSDAIREKRQQAAEEMAQKASVKILAPTFLFIFPAVFVVLVGPAAIKIQIAFGG</sequence>
<evidence type="ECO:0000313" key="9">
    <source>
        <dbReference type="Proteomes" id="UP000317648"/>
    </source>
</evidence>
<protein>
    <submittedName>
        <fullName evidence="8">Bacterial type II secretion system protein F domain protein</fullName>
    </submittedName>
</protein>
<keyword evidence="4 6" id="KW-1133">Transmembrane helix</keyword>
<evidence type="ECO:0000256" key="6">
    <source>
        <dbReference type="SAM" id="Phobius"/>
    </source>
</evidence>
<keyword evidence="5 6" id="KW-0472">Membrane</keyword>